<dbReference type="AlphaFoldDB" id="A0A4R3YDK9"/>
<dbReference type="RefSeq" id="WP_223248456.1">
    <property type="nucleotide sequence ID" value="NZ_BHVT01000073.1"/>
</dbReference>
<name>A0A4R3YDK9_9PROT</name>
<dbReference type="GO" id="GO:0016787">
    <property type="term" value="F:hydrolase activity"/>
    <property type="evidence" value="ECO:0007669"/>
    <property type="project" value="UniProtKB-KW"/>
</dbReference>
<dbReference type="PANTHER" id="PTHR43344">
    <property type="entry name" value="PHOSPHOSERINE PHOSPHATASE"/>
    <property type="match status" value="1"/>
</dbReference>
<proteinExistence type="predicted"/>
<protein>
    <submittedName>
        <fullName evidence="1">HAD superfamily hydrolase (TIGR01490 family)</fullName>
    </submittedName>
</protein>
<dbReference type="InterPro" id="IPR036412">
    <property type="entry name" value="HAD-like_sf"/>
</dbReference>
<dbReference type="Gene3D" id="1.20.1440.100">
    <property type="entry name" value="SG protein - dephosphorylation function"/>
    <property type="match status" value="1"/>
</dbReference>
<dbReference type="Gene3D" id="3.40.50.1000">
    <property type="entry name" value="HAD superfamily/HAD-like"/>
    <property type="match status" value="1"/>
</dbReference>
<dbReference type="InterPro" id="IPR050582">
    <property type="entry name" value="HAD-like_SerB"/>
</dbReference>
<reference evidence="1 2" key="1">
    <citation type="submission" date="2019-03" db="EMBL/GenBank/DDBJ databases">
        <title>Genomic Encyclopedia of Type Strains, Phase IV (KMG-IV): sequencing the most valuable type-strain genomes for metagenomic binning, comparative biology and taxonomic classification.</title>
        <authorList>
            <person name="Goeker M."/>
        </authorList>
    </citation>
    <scope>NUCLEOTIDE SEQUENCE [LARGE SCALE GENOMIC DNA]</scope>
    <source>
        <strain evidence="1 2">DSM 100309</strain>
    </source>
</reference>
<organism evidence="1 2">
    <name type="scientific">Sulfurirhabdus autotrophica</name>
    <dbReference type="NCBI Taxonomy" id="1706046"/>
    <lineage>
        <taxon>Bacteria</taxon>
        <taxon>Pseudomonadati</taxon>
        <taxon>Pseudomonadota</taxon>
        <taxon>Betaproteobacteria</taxon>
        <taxon>Nitrosomonadales</taxon>
        <taxon>Sulfuricellaceae</taxon>
        <taxon>Sulfurirhabdus</taxon>
    </lineage>
</organism>
<dbReference type="Pfam" id="PF12710">
    <property type="entry name" value="HAD"/>
    <property type="match status" value="1"/>
</dbReference>
<dbReference type="InterPro" id="IPR023214">
    <property type="entry name" value="HAD_sf"/>
</dbReference>
<keyword evidence="2" id="KW-1185">Reference proteome</keyword>
<evidence type="ECO:0000313" key="2">
    <source>
        <dbReference type="Proteomes" id="UP000295367"/>
    </source>
</evidence>
<dbReference type="SUPFAM" id="SSF56784">
    <property type="entry name" value="HAD-like"/>
    <property type="match status" value="1"/>
</dbReference>
<sequence>MSGWQADKQVVAAFDFDGTMTNRDTLFPFLSHVSGQLTFFRNFILLLPVLVGYKLGLIRNDLAKEQVFTRFFWGVKMDALKYKAAQFAAQKLPNLLRPEAMKRFEWHKKQGHRCILISASLDIYLQPWALIHGFDEVICSSLEVRSDGYISGKLSGANCFGIEKARRLEALMGDRKRYILYAYGDSEGDKELLSMADHAFYREMPSH</sequence>
<dbReference type="Proteomes" id="UP000295367">
    <property type="component" value="Unassembled WGS sequence"/>
</dbReference>
<comment type="caution">
    <text evidence="1">The sequence shown here is derived from an EMBL/GenBank/DDBJ whole genome shotgun (WGS) entry which is preliminary data.</text>
</comment>
<dbReference type="NCBIfam" id="TIGR01490">
    <property type="entry name" value="HAD-SF-IB-hyp1"/>
    <property type="match status" value="1"/>
</dbReference>
<dbReference type="NCBIfam" id="TIGR01488">
    <property type="entry name" value="HAD-SF-IB"/>
    <property type="match status" value="1"/>
</dbReference>
<keyword evidence="1" id="KW-0378">Hydrolase</keyword>
<dbReference type="EMBL" id="SMCO01000001">
    <property type="protein sequence ID" value="TCV90100.1"/>
    <property type="molecule type" value="Genomic_DNA"/>
</dbReference>
<gene>
    <name evidence="1" type="ORF">EDC63_10165</name>
</gene>
<accession>A0A4R3YDK9</accession>
<dbReference type="InterPro" id="IPR006385">
    <property type="entry name" value="HAD_hydro_SerB1"/>
</dbReference>
<dbReference type="CDD" id="cd02612">
    <property type="entry name" value="HAD_PGPPase"/>
    <property type="match status" value="1"/>
</dbReference>
<evidence type="ECO:0000313" key="1">
    <source>
        <dbReference type="EMBL" id="TCV90100.1"/>
    </source>
</evidence>